<gene>
    <name evidence="3" type="ORF">DFR50_12149</name>
</gene>
<dbReference type="GO" id="GO:0006508">
    <property type="term" value="P:proteolysis"/>
    <property type="evidence" value="ECO:0007669"/>
    <property type="project" value="InterPro"/>
</dbReference>
<evidence type="ECO:0000256" key="2">
    <source>
        <dbReference type="SAM" id="SignalP"/>
    </source>
</evidence>
<dbReference type="InterPro" id="IPR009003">
    <property type="entry name" value="Peptidase_S1_PA"/>
</dbReference>
<dbReference type="Proteomes" id="UP000253529">
    <property type="component" value="Unassembled WGS sequence"/>
</dbReference>
<dbReference type="PANTHER" id="PTHR15462">
    <property type="entry name" value="SERINE PROTEASE"/>
    <property type="match status" value="1"/>
</dbReference>
<dbReference type="InterPro" id="IPR018114">
    <property type="entry name" value="TRYPSIN_HIS"/>
</dbReference>
<dbReference type="AlphaFoldDB" id="A0A366F513"/>
<reference evidence="3 4" key="1">
    <citation type="submission" date="2018-06" db="EMBL/GenBank/DDBJ databases">
        <title>Genomic Encyclopedia of Type Strains, Phase IV (KMG-IV): sequencing the most valuable type-strain genomes for metagenomic binning, comparative biology and taxonomic classification.</title>
        <authorList>
            <person name="Goeker M."/>
        </authorList>
    </citation>
    <scope>NUCLEOTIDE SEQUENCE [LARGE SCALE GENOMIC DNA]</scope>
    <source>
        <strain evidence="3 4">DSM 24875</strain>
    </source>
</reference>
<sequence length="272" mass="27809">MADAEFTATPVKRRLAAAAAAAFVVAAMAPDVSLGQPAAPASRPDGHFGAVADPSAWPVSAIGAITIPWGANVLTRCTGALVAPKVVLTAAHCLSRGGRTASPRAIHFSAGLDRGVPTHHSVAERFEIGEGYTAADDAAWTGAGADWALVFLAEAIPVEPIAVRAASAEDILTLSGTGSAFQVGFGMDRPYLPSVARPCKVGQTPLDTVLRYACLTNFGYSGAPILFDFDGRPAIVAIGSRSEGNPDPDRPGGFACSAAGFAKRVADVLKGR</sequence>
<evidence type="ECO:0000313" key="3">
    <source>
        <dbReference type="EMBL" id="RBP09704.1"/>
    </source>
</evidence>
<dbReference type="OrthoDB" id="267336at2"/>
<organism evidence="3 4">
    <name type="scientific">Roseiarcus fermentans</name>
    <dbReference type="NCBI Taxonomy" id="1473586"/>
    <lineage>
        <taxon>Bacteria</taxon>
        <taxon>Pseudomonadati</taxon>
        <taxon>Pseudomonadota</taxon>
        <taxon>Alphaproteobacteria</taxon>
        <taxon>Hyphomicrobiales</taxon>
        <taxon>Roseiarcaceae</taxon>
        <taxon>Roseiarcus</taxon>
    </lineage>
</organism>
<dbReference type="Gene3D" id="2.40.10.10">
    <property type="entry name" value="Trypsin-like serine proteases"/>
    <property type="match status" value="2"/>
</dbReference>
<dbReference type="EMBL" id="QNRK01000021">
    <property type="protein sequence ID" value="RBP09704.1"/>
    <property type="molecule type" value="Genomic_DNA"/>
</dbReference>
<proteinExistence type="predicted"/>
<dbReference type="Pfam" id="PF13365">
    <property type="entry name" value="Trypsin_2"/>
    <property type="match status" value="1"/>
</dbReference>
<accession>A0A366F513</accession>
<dbReference type="InterPro" id="IPR050966">
    <property type="entry name" value="Glutamyl_endopeptidase"/>
</dbReference>
<protein>
    <submittedName>
        <fullName evidence="3">Trypsin</fullName>
    </submittedName>
</protein>
<evidence type="ECO:0000256" key="1">
    <source>
        <dbReference type="ARBA" id="ARBA00022729"/>
    </source>
</evidence>
<feature type="signal peptide" evidence="2">
    <location>
        <begin position="1"/>
        <end position="29"/>
    </location>
</feature>
<feature type="chain" id="PRO_5016835159" evidence="2">
    <location>
        <begin position="30"/>
        <end position="272"/>
    </location>
</feature>
<evidence type="ECO:0000313" key="4">
    <source>
        <dbReference type="Proteomes" id="UP000253529"/>
    </source>
</evidence>
<name>A0A366F513_9HYPH</name>
<dbReference type="RefSeq" id="WP_113890717.1">
    <property type="nucleotide sequence ID" value="NZ_QNRK01000021.1"/>
</dbReference>
<dbReference type="InterPro" id="IPR043504">
    <property type="entry name" value="Peptidase_S1_PA_chymotrypsin"/>
</dbReference>
<comment type="caution">
    <text evidence="3">The sequence shown here is derived from an EMBL/GenBank/DDBJ whole genome shotgun (WGS) entry which is preliminary data.</text>
</comment>
<dbReference type="SUPFAM" id="SSF50494">
    <property type="entry name" value="Trypsin-like serine proteases"/>
    <property type="match status" value="1"/>
</dbReference>
<dbReference type="PROSITE" id="PS00134">
    <property type="entry name" value="TRYPSIN_HIS"/>
    <property type="match status" value="1"/>
</dbReference>
<keyword evidence="4" id="KW-1185">Reference proteome</keyword>
<dbReference type="GO" id="GO:0004252">
    <property type="term" value="F:serine-type endopeptidase activity"/>
    <property type="evidence" value="ECO:0007669"/>
    <property type="project" value="InterPro"/>
</dbReference>
<keyword evidence="1 2" id="KW-0732">Signal</keyword>
<dbReference type="PANTHER" id="PTHR15462:SF8">
    <property type="entry name" value="SERINE PROTEASE"/>
    <property type="match status" value="1"/>
</dbReference>